<dbReference type="InterPro" id="IPR050352">
    <property type="entry name" value="ABCG_transporters"/>
</dbReference>
<keyword evidence="2" id="KW-0813">Transport</keyword>
<evidence type="ECO:0000313" key="8">
    <source>
        <dbReference type="EMBL" id="PIE32035.1"/>
    </source>
</evidence>
<evidence type="ECO:0000256" key="1">
    <source>
        <dbReference type="ARBA" id="ARBA00004141"/>
    </source>
</evidence>
<evidence type="ECO:0000256" key="4">
    <source>
        <dbReference type="ARBA" id="ARBA00022989"/>
    </source>
</evidence>
<evidence type="ECO:0000256" key="6">
    <source>
        <dbReference type="SAM" id="Phobius"/>
    </source>
</evidence>
<feature type="transmembrane region" description="Helical" evidence="6">
    <location>
        <begin position="54"/>
        <end position="76"/>
    </location>
</feature>
<organism evidence="8 9">
    <name type="scientific">candidate division KSB3 bacterium</name>
    <dbReference type="NCBI Taxonomy" id="2044937"/>
    <lineage>
        <taxon>Bacteria</taxon>
        <taxon>candidate division KSB3</taxon>
    </lineage>
</organism>
<reference evidence="8 9" key="1">
    <citation type="submission" date="2017-10" db="EMBL/GenBank/DDBJ databases">
        <title>Novel microbial diversity and functional potential in the marine mammal oral microbiome.</title>
        <authorList>
            <person name="Dudek N.K."/>
            <person name="Sun C.L."/>
            <person name="Burstein D."/>
            <person name="Kantor R.S."/>
            <person name="Aliaga Goltsman D.S."/>
            <person name="Bik E.M."/>
            <person name="Thomas B.C."/>
            <person name="Banfield J.F."/>
            <person name="Relman D.A."/>
        </authorList>
    </citation>
    <scope>NUCLEOTIDE SEQUENCE [LARGE SCALE GENOMIC DNA]</scope>
    <source>
        <strain evidence="8">DOLJORAL78_47_16</strain>
    </source>
</reference>
<feature type="transmembrane region" description="Helical" evidence="6">
    <location>
        <begin position="102"/>
        <end position="123"/>
    </location>
</feature>
<dbReference type="GO" id="GO:0140359">
    <property type="term" value="F:ABC-type transporter activity"/>
    <property type="evidence" value="ECO:0007669"/>
    <property type="project" value="InterPro"/>
</dbReference>
<comment type="subcellular location">
    <subcellularLocation>
        <location evidence="1">Membrane</location>
        <topology evidence="1">Multi-pass membrane protein</topology>
    </subcellularLocation>
</comment>
<name>A0A2G6K8R0_9BACT</name>
<dbReference type="AlphaFoldDB" id="A0A2G6K8R0"/>
<sequence length="246" mass="27855">MAWINFRQSGILADRYFDILLGDVKTTVLLLLQAPIIAGLIVLVWRNVEQATNTLYFVLVLTTIWFGCTNASREIVKERAIFFRERMAGIEIPAYVFSKVRILAMLDFVQCLALLVIVHYFIHLLGNKLLLFVTLYFCSLAGTGLGLLISALMNSQDKAVGMVPLTMIPQILFSEFALPKELHEGLTQYLERLMFVGWGYENFKQLVSAQPAYLIVARNLGVLGVFGIVFFYLTIVVLKRKKPTTH</sequence>
<feature type="transmembrane region" description="Helical" evidence="6">
    <location>
        <begin position="212"/>
        <end position="238"/>
    </location>
</feature>
<dbReference type="GO" id="GO:0016020">
    <property type="term" value="C:membrane"/>
    <property type="evidence" value="ECO:0007669"/>
    <property type="project" value="UniProtKB-SubCell"/>
</dbReference>
<evidence type="ECO:0000256" key="2">
    <source>
        <dbReference type="ARBA" id="ARBA00022448"/>
    </source>
</evidence>
<comment type="caution">
    <text evidence="8">The sequence shown here is derived from an EMBL/GenBank/DDBJ whole genome shotgun (WGS) entry which is preliminary data.</text>
</comment>
<dbReference type="Pfam" id="PF01061">
    <property type="entry name" value="ABC2_membrane"/>
    <property type="match status" value="1"/>
</dbReference>
<dbReference type="PANTHER" id="PTHR48041">
    <property type="entry name" value="ABC TRANSPORTER G FAMILY MEMBER 28"/>
    <property type="match status" value="1"/>
</dbReference>
<dbReference type="Proteomes" id="UP000230821">
    <property type="component" value="Unassembled WGS sequence"/>
</dbReference>
<keyword evidence="5 6" id="KW-0472">Membrane</keyword>
<feature type="domain" description="ABC-2 type transporter transmembrane" evidence="7">
    <location>
        <begin position="8"/>
        <end position="203"/>
    </location>
</feature>
<evidence type="ECO:0000313" key="9">
    <source>
        <dbReference type="Proteomes" id="UP000230821"/>
    </source>
</evidence>
<evidence type="ECO:0000256" key="5">
    <source>
        <dbReference type="ARBA" id="ARBA00023136"/>
    </source>
</evidence>
<keyword evidence="4 6" id="KW-1133">Transmembrane helix</keyword>
<keyword evidence="3 6" id="KW-0812">Transmembrane</keyword>
<accession>A0A2G6K8R0</accession>
<dbReference type="EMBL" id="PDSK01000119">
    <property type="protein sequence ID" value="PIE32035.1"/>
    <property type="molecule type" value="Genomic_DNA"/>
</dbReference>
<feature type="transmembrane region" description="Helical" evidence="6">
    <location>
        <begin position="129"/>
        <end position="152"/>
    </location>
</feature>
<gene>
    <name evidence="8" type="ORF">CSA56_16675</name>
</gene>
<protein>
    <recommendedName>
        <fullName evidence="7">ABC-2 type transporter transmembrane domain-containing protein</fullName>
    </recommendedName>
</protein>
<evidence type="ECO:0000256" key="3">
    <source>
        <dbReference type="ARBA" id="ARBA00022692"/>
    </source>
</evidence>
<dbReference type="PANTHER" id="PTHR48041:SF139">
    <property type="entry name" value="PROTEIN SCARLET"/>
    <property type="match status" value="1"/>
</dbReference>
<dbReference type="InterPro" id="IPR013525">
    <property type="entry name" value="ABC2_TM"/>
</dbReference>
<feature type="transmembrane region" description="Helical" evidence="6">
    <location>
        <begin position="28"/>
        <end position="48"/>
    </location>
</feature>
<proteinExistence type="predicted"/>
<evidence type="ECO:0000259" key="7">
    <source>
        <dbReference type="Pfam" id="PF01061"/>
    </source>
</evidence>